<dbReference type="EMBL" id="CADCXV010000158">
    <property type="protein sequence ID" value="CAB0028584.1"/>
    <property type="molecule type" value="Genomic_DNA"/>
</dbReference>
<gene>
    <name evidence="1" type="ORF">TBRA_LOCUS740</name>
</gene>
<keyword evidence="2" id="KW-1185">Reference proteome</keyword>
<name>A0A6H5HXE4_9HYME</name>
<accession>A0A6H5HXE4</accession>
<reference evidence="1 2" key="1">
    <citation type="submission" date="2020-02" db="EMBL/GenBank/DDBJ databases">
        <authorList>
            <person name="Ferguson B K."/>
        </authorList>
    </citation>
    <scope>NUCLEOTIDE SEQUENCE [LARGE SCALE GENOMIC DNA]</scope>
</reference>
<evidence type="ECO:0000313" key="1">
    <source>
        <dbReference type="EMBL" id="CAB0028584.1"/>
    </source>
</evidence>
<dbReference type="AlphaFoldDB" id="A0A6H5HXE4"/>
<dbReference type="OrthoDB" id="10469234at2759"/>
<dbReference type="Proteomes" id="UP000479190">
    <property type="component" value="Unassembled WGS sequence"/>
</dbReference>
<protein>
    <submittedName>
        <fullName evidence="1">Uncharacterized protein</fullName>
    </submittedName>
</protein>
<evidence type="ECO:0000313" key="2">
    <source>
        <dbReference type="Proteomes" id="UP000479190"/>
    </source>
</evidence>
<proteinExistence type="predicted"/>
<organism evidence="1 2">
    <name type="scientific">Trichogramma brassicae</name>
    <dbReference type="NCBI Taxonomy" id="86971"/>
    <lineage>
        <taxon>Eukaryota</taxon>
        <taxon>Metazoa</taxon>
        <taxon>Ecdysozoa</taxon>
        <taxon>Arthropoda</taxon>
        <taxon>Hexapoda</taxon>
        <taxon>Insecta</taxon>
        <taxon>Pterygota</taxon>
        <taxon>Neoptera</taxon>
        <taxon>Endopterygota</taxon>
        <taxon>Hymenoptera</taxon>
        <taxon>Apocrita</taxon>
        <taxon>Proctotrupomorpha</taxon>
        <taxon>Chalcidoidea</taxon>
        <taxon>Trichogrammatidae</taxon>
        <taxon>Trichogramma</taxon>
    </lineage>
</organism>
<sequence length="187" mass="22033">MKFFAKHGLFEKSGHLEPNWYEDEEFASKVKEVTVEADLSLYDLMRLRPREVEKLSMYTNVNKFFMLGSVKGIKPWRRLTVESREACVMHLCEKMSRRFFRDWALESFLELIHYWLPILCCEMIIDDLTNQDLCNICLAALGQIAQSRTTRWFARVHALGLTPMSQKTLIHVAKFDLTHDMLLLKNL</sequence>